<evidence type="ECO:0000313" key="3">
    <source>
        <dbReference type="Proteomes" id="UP000292274"/>
    </source>
</evidence>
<dbReference type="Proteomes" id="UP000292274">
    <property type="component" value="Unassembled WGS sequence"/>
</dbReference>
<dbReference type="AlphaFoldDB" id="A0A4V6N380"/>
<comment type="caution">
    <text evidence="2">The sequence shown here is derived from an EMBL/GenBank/DDBJ whole genome shotgun (WGS) entry which is preliminary data.</text>
</comment>
<dbReference type="EMBL" id="SJJR01000016">
    <property type="protein sequence ID" value="TCB94465.1"/>
    <property type="molecule type" value="Genomic_DNA"/>
</dbReference>
<protein>
    <submittedName>
        <fullName evidence="2">Uncharacterized protein</fullName>
    </submittedName>
</protein>
<evidence type="ECO:0000313" key="2">
    <source>
        <dbReference type="EMBL" id="TCB94465.1"/>
    </source>
</evidence>
<keyword evidence="1" id="KW-0472">Membrane</keyword>
<feature type="transmembrane region" description="Helical" evidence="1">
    <location>
        <begin position="12"/>
        <end position="33"/>
    </location>
</feature>
<accession>A0A4V6N380</accession>
<name>A0A4V6N380_9ACTN</name>
<gene>
    <name evidence="2" type="ORF">E0H26_21375</name>
</gene>
<proteinExistence type="predicted"/>
<dbReference type="RefSeq" id="WP_131306489.1">
    <property type="nucleotide sequence ID" value="NZ_SJJR01000016.1"/>
</dbReference>
<evidence type="ECO:0000256" key="1">
    <source>
        <dbReference type="SAM" id="Phobius"/>
    </source>
</evidence>
<sequence length="97" mass="10489">MNETLPEPLSGYGVMAMALTIAGAVAGLVRAYVAHRTRLHEEREASTRNAARLAGLVELAAADREVVRIVESDRDGHREVELGSRMMLGCDEAREAA</sequence>
<keyword evidence="1" id="KW-1133">Transmembrane helix</keyword>
<keyword evidence="3" id="KW-1185">Reference proteome</keyword>
<organism evidence="2 3">
    <name type="scientific">Micromonospora zingiberis</name>
    <dbReference type="NCBI Taxonomy" id="2053011"/>
    <lineage>
        <taxon>Bacteria</taxon>
        <taxon>Bacillati</taxon>
        <taxon>Actinomycetota</taxon>
        <taxon>Actinomycetes</taxon>
        <taxon>Micromonosporales</taxon>
        <taxon>Micromonosporaceae</taxon>
        <taxon>Micromonospora</taxon>
    </lineage>
</organism>
<keyword evidence="1" id="KW-0812">Transmembrane</keyword>
<reference evidence="2 3" key="1">
    <citation type="submission" date="2019-02" db="EMBL/GenBank/DDBJ databases">
        <title>Jishengella sp. nov., isolated from a root of Zingiber montanum.</title>
        <authorList>
            <person name="Kuncharoen N."/>
            <person name="Kudo T."/>
            <person name="Masahiro Y."/>
            <person name="Ohkuma M."/>
            <person name="Tanasupawat S."/>
        </authorList>
    </citation>
    <scope>NUCLEOTIDE SEQUENCE [LARGE SCALE GENOMIC DNA]</scope>
    <source>
        <strain evidence="2 3">PLAI 1-1</strain>
    </source>
</reference>
<dbReference type="OrthoDB" id="3405224at2"/>